<dbReference type="InterPro" id="IPR019560">
    <property type="entry name" value="Mitochondrial_18_kDa_protein"/>
</dbReference>
<feature type="region of interest" description="Disordered" evidence="4">
    <location>
        <begin position="326"/>
        <end position="377"/>
    </location>
</feature>
<proteinExistence type="inferred from homology"/>
<reference evidence="5 6" key="1">
    <citation type="submission" date="2017-12" db="EMBL/GenBank/DDBJ databases">
        <authorList>
            <consortium name="DOE Joint Genome Institute"/>
            <person name="Haridas S."/>
            <person name="Kjaerbolling I."/>
            <person name="Vesth T.C."/>
            <person name="Frisvad J.C."/>
            <person name="Nybo J.L."/>
            <person name="Theobald S."/>
            <person name="Kuo A."/>
            <person name="Bowyer P."/>
            <person name="Matsuda Y."/>
            <person name="Mondo S."/>
            <person name="Lyhne E.K."/>
            <person name="Kogle M.E."/>
            <person name="Clum A."/>
            <person name="Lipzen A."/>
            <person name="Salamov A."/>
            <person name="Ngan C.Y."/>
            <person name="Daum C."/>
            <person name="Chiniquy J."/>
            <person name="Barry K."/>
            <person name="LaButti K."/>
            <person name="Simmons B.A."/>
            <person name="Magnuson J.K."/>
            <person name="Mortensen U.H."/>
            <person name="Larsen T.O."/>
            <person name="Grigoriev I.V."/>
            <person name="Baker S.E."/>
            <person name="Andersen M.R."/>
            <person name="Nordberg H.P."/>
            <person name="Cantor M.N."/>
            <person name="Hua S.X."/>
        </authorList>
    </citation>
    <scope>NUCLEOTIDE SEQUENCE [LARGE SCALE GENOMIC DNA]</scope>
    <source>
        <strain evidence="5 6">CBS 102.13</strain>
    </source>
</reference>
<dbReference type="RefSeq" id="XP_024674535.1">
    <property type="nucleotide sequence ID" value="XM_024811616.1"/>
</dbReference>
<dbReference type="GeneID" id="36518776"/>
<comment type="similarity">
    <text evidence="1">Belongs to the MTFP1 family.</text>
</comment>
<evidence type="ECO:0000313" key="6">
    <source>
        <dbReference type="Proteomes" id="UP000234585"/>
    </source>
</evidence>
<dbReference type="EMBL" id="KZ559124">
    <property type="protein sequence ID" value="PLB40523.1"/>
    <property type="molecule type" value="Genomic_DNA"/>
</dbReference>
<dbReference type="PANTHER" id="PTHR11001">
    <property type="entry name" value="MITOCHONDRIAL FISSION PROCESS PROTEIN 1"/>
    <property type="match status" value="1"/>
</dbReference>
<dbReference type="PANTHER" id="PTHR11001:SF2">
    <property type="entry name" value="MITOCHONDRIAL FISSION PROCESS PROTEIN 1"/>
    <property type="match status" value="1"/>
</dbReference>
<keyword evidence="6" id="KW-1185">Reference proteome</keyword>
<protein>
    <recommendedName>
        <fullName evidence="2">Mitochondrial fission process protein 1</fullName>
    </recommendedName>
    <alternativeName>
        <fullName evidence="3">Mitochondrial 18 kDa protein</fullName>
    </alternativeName>
</protein>
<name>A0A2I2FIS6_ASPCN</name>
<dbReference type="Proteomes" id="UP000234585">
    <property type="component" value="Unassembled WGS sequence"/>
</dbReference>
<evidence type="ECO:0000313" key="5">
    <source>
        <dbReference type="EMBL" id="PLB40523.1"/>
    </source>
</evidence>
<evidence type="ECO:0000256" key="3">
    <source>
        <dbReference type="ARBA" id="ARBA00029631"/>
    </source>
</evidence>
<dbReference type="OrthoDB" id="424969at2759"/>
<evidence type="ECO:0000256" key="2">
    <source>
        <dbReference type="ARBA" id="ARBA00017835"/>
    </source>
</evidence>
<feature type="region of interest" description="Disordered" evidence="4">
    <location>
        <begin position="154"/>
        <end position="173"/>
    </location>
</feature>
<dbReference type="AlphaFoldDB" id="A0A2I2FIS6"/>
<feature type="compositionally biased region" description="Basic and acidic residues" evidence="4">
    <location>
        <begin position="334"/>
        <end position="344"/>
    </location>
</feature>
<dbReference type="GO" id="GO:0005739">
    <property type="term" value="C:mitochondrion"/>
    <property type="evidence" value="ECO:0007669"/>
    <property type="project" value="TreeGrafter"/>
</dbReference>
<feature type="compositionally biased region" description="Basic and acidic residues" evidence="4">
    <location>
        <begin position="13"/>
        <end position="23"/>
    </location>
</feature>
<feature type="region of interest" description="Disordered" evidence="4">
    <location>
        <begin position="1"/>
        <end position="23"/>
    </location>
</feature>
<organism evidence="5 6">
    <name type="scientific">Aspergillus candidus</name>
    <dbReference type="NCBI Taxonomy" id="41067"/>
    <lineage>
        <taxon>Eukaryota</taxon>
        <taxon>Fungi</taxon>
        <taxon>Dikarya</taxon>
        <taxon>Ascomycota</taxon>
        <taxon>Pezizomycotina</taxon>
        <taxon>Eurotiomycetes</taxon>
        <taxon>Eurotiomycetidae</taxon>
        <taxon>Eurotiales</taxon>
        <taxon>Aspergillaceae</taxon>
        <taxon>Aspergillus</taxon>
        <taxon>Aspergillus subgen. Circumdati</taxon>
    </lineage>
</organism>
<dbReference type="GO" id="GO:0000266">
    <property type="term" value="P:mitochondrial fission"/>
    <property type="evidence" value="ECO:0007669"/>
    <property type="project" value="TreeGrafter"/>
</dbReference>
<evidence type="ECO:0000256" key="1">
    <source>
        <dbReference type="ARBA" id="ARBA00009224"/>
    </source>
</evidence>
<accession>A0A2I2FIS6</accession>
<evidence type="ECO:0000256" key="4">
    <source>
        <dbReference type="SAM" id="MobiDB-lite"/>
    </source>
</evidence>
<dbReference type="STRING" id="41067.A0A2I2FIS6"/>
<gene>
    <name evidence="5" type="ORF">BDW47DRAFT_101265</name>
</gene>
<sequence>MLWNSPNEETPPEDPKPVPREKLSPQLQQLVDHDDRTFYDDIYGPYSIDSTDTPYRYAGYANRLRTILLSAHRYVAYTSDIGESFRPVSHPYLVRSAYAISWTYLIGDVAHEGYKAYLRNRDVLAPPSESYKDAASHGEVVLGMATGNVAGSLRPSQSLSGENSGAQAGQESLTPWPATSIPLIEDYRVVMAKRAVFQGLASMGLPALTIHTVVKQSGRMLKDYKSALLRTWSPIGLGLAIVPFLPYIFDEPVDHAVQWTFREAIRAYAGDDAVRALPPAPHTPDKDSTTLVRLLNMEQEKNNHHHGSGGSAADANASISWEEYKAEKKRAKEHRMSMKQREGDGEGGVLGMLQAGLGSVFGGKKDRDDHSKGGKSD</sequence>
<feature type="compositionally biased region" description="Basic and acidic residues" evidence="4">
    <location>
        <begin position="363"/>
        <end position="377"/>
    </location>
</feature>
<dbReference type="Pfam" id="PF10558">
    <property type="entry name" value="MTP18"/>
    <property type="match status" value="1"/>
</dbReference>